<organism evidence="8 9">
    <name type="scientific">Aplysia californica</name>
    <name type="common">California sea hare</name>
    <dbReference type="NCBI Taxonomy" id="6500"/>
    <lineage>
        <taxon>Eukaryota</taxon>
        <taxon>Metazoa</taxon>
        <taxon>Spiralia</taxon>
        <taxon>Lophotrochozoa</taxon>
        <taxon>Mollusca</taxon>
        <taxon>Gastropoda</taxon>
        <taxon>Heterobranchia</taxon>
        <taxon>Euthyneura</taxon>
        <taxon>Tectipleura</taxon>
        <taxon>Aplysiida</taxon>
        <taxon>Aplysioidea</taxon>
        <taxon>Aplysiidae</taxon>
        <taxon>Aplysia</taxon>
    </lineage>
</organism>
<evidence type="ECO:0000256" key="2">
    <source>
        <dbReference type="ARBA" id="ARBA00006843"/>
    </source>
</evidence>
<sequence length="204" mass="22365">MASKATFLVRSAPRPNDNTNTRRAQKNTVFTTHSGNSSGNHKPQRQFVAVTPHLRTRVTQQEADAESLFMTVVATQQEADPVTLTVVATQQEADPVTLTVVATQQEADPVTLTVVATQHETETHPLPLAIVAIFCFFPLGIAAMIKAVKSRDAQLRKDQEAAQTLAEDSRRFSRMSFKLGFFIVCTMSVVVPFAIVFYIATGTN</sequence>
<name>A0ABM0JS83_APLCA</name>
<gene>
    <name evidence="9" type="primary">LOC101851646</name>
</gene>
<evidence type="ECO:0000313" key="8">
    <source>
        <dbReference type="Proteomes" id="UP000694888"/>
    </source>
</evidence>
<keyword evidence="4 7" id="KW-1133">Transmembrane helix</keyword>
<evidence type="ECO:0000256" key="4">
    <source>
        <dbReference type="ARBA" id="ARBA00022989"/>
    </source>
</evidence>
<dbReference type="GeneID" id="101851646"/>
<dbReference type="InterPro" id="IPR007593">
    <property type="entry name" value="CD225/Dispanin_fam"/>
</dbReference>
<dbReference type="RefSeq" id="XP_005100332.1">
    <property type="nucleotide sequence ID" value="XM_005100275.3"/>
</dbReference>
<feature type="transmembrane region" description="Helical" evidence="7">
    <location>
        <begin position="126"/>
        <end position="148"/>
    </location>
</feature>
<evidence type="ECO:0000256" key="6">
    <source>
        <dbReference type="SAM" id="MobiDB-lite"/>
    </source>
</evidence>
<accession>A0ABM0JS83</accession>
<feature type="transmembrane region" description="Helical" evidence="7">
    <location>
        <begin position="179"/>
        <end position="200"/>
    </location>
</feature>
<dbReference type="InterPro" id="IPR051423">
    <property type="entry name" value="CD225/Dispanin"/>
</dbReference>
<dbReference type="PANTHER" id="PTHR14948:SF25">
    <property type="entry name" value="DUF4190 DOMAIN-CONTAINING PROTEIN"/>
    <property type="match status" value="1"/>
</dbReference>
<feature type="compositionally biased region" description="Polar residues" evidence="6">
    <location>
        <begin position="16"/>
        <end position="41"/>
    </location>
</feature>
<dbReference type="Proteomes" id="UP000694888">
    <property type="component" value="Unplaced"/>
</dbReference>
<dbReference type="PANTHER" id="PTHR14948">
    <property type="entry name" value="NG5"/>
    <property type="match status" value="1"/>
</dbReference>
<comment type="similarity">
    <text evidence="2">Belongs to the CD225/Dispanin family.</text>
</comment>
<evidence type="ECO:0000256" key="5">
    <source>
        <dbReference type="ARBA" id="ARBA00023136"/>
    </source>
</evidence>
<evidence type="ECO:0000256" key="1">
    <source>
        <dbReference type="ARBA" id="ARBA00004370"/>
    </source>
</evidence>
<evidence type="ECO:0000256" key="3">
    <source>
        <dbReference type="ARBA" id="ARBA00022692"/>
    </source>
</evidence>
<evidence type="ECO:0000256" key="7">
    <source>
        <dbReference type="SAM" id="Phobius"/>
    </source>
</evidence>
<keyword evidence="8" id="KW-1185">Reference proteome</keyword>
<proteinExistence type="inferred from homology"/>
<reference evidence="9" key="1">
    <citation type="submission" date="2025-08" db="UniProtKB">
        <authorList>
            <consortium name="RefSeq"/>
        </authorList>
    </citation>
    <scope>IDENTIFICATION</scope>
</reference>
<comment type="subcellular location">
    <subcellularLocation>
        <location evidence="1">Membrane</location>
    </subcellularLocation>
</comment>
<keyword evidence="5 7" id="KW-0472">Membrane</keyword>
<dbReference type="Pfam" id="PF04505">
    <property type="entry name" value="CD225"/>
    <property type="match status" value="1"/>
</dbReference>
<keyword evidence="3 7" id="KW-0812">Transmembrane</keyword>
<evidence type="ECO:0000313" key="9">
    <source>
        <dbReference type="RefSeq" id="XP_005100332.1"/>
    </source>
</evidence>
<feature type="region of interest" description="Disordered" evidence="6">
    <location>
        <begin position="1"/>
        <end position="43"/>
    </location>
</feature>
<protein>
    <submittedName>
        <fullName evidence="9">Uncharacterized protein LOC101851646</fullName>
    </submittedName>
</protein>